<feature type="transmembrane region" description="Helical" evidence="1">
    <location>
        <begin position="28"/>
        <end position="47"/>
    </location>
</feature>
<keyword evidence="1" id="KW-0812">Transmembrane</keyword>
<dbReference type="Proteomes" id="UP001327027">
    <property type="component" value="Unassembled WGS sequence"/>
</dbReference>
<accession>A0ABU5ZVR0</accession>
<evidence type="ECO:0000313" key="2">
    <source>
        <dbReference type="EMBL" id="MEB3345957.1"/>
    </source>
</evidence>
<keyword evidence="3" id="KW-1185">Reference proteome</keyword>
<comment type="caution">
    <text evidence="2">The sequence shown here is derived from an EMBL/GenBank/DDBJ whole genome shotgun (WGS) entry which is preliminary data.</text>
</comment>
<reference evidence="2 3" key="1">
    <citation type="journal article" date="2013" name="Int. J. Syst. Evol. Microbiol.">
        <title>Aquimarina gracilis sp. nov., isolated from the gut microflora of a mussel, Mytilus coruscus, and emended description of Aquimarina spongiae.</title>
        <authorList>
            <person name="Park S.C."/>
            <person name="Choe H.N."/>
            <person name="Baik K.S."/>
            <person name="Seong C.N."/>
        </authorList>
    </citation>
    <scope>NUCLEOTIDE SEQUENCE [LARGE SCALE GENOMIC DNA]</scope>
    <source>
        <strain evidence="2 3">PSC32</strain>
    </source>
</reference>
<proteinExistence type="predicted"/>
<name>A0ABU5ZVR0_9FLAO</name>
<sequence>MKFVKEKEEERQDYIFQKNKKTKIGAKFIILVLILLIIGVIVSGILLEFF</sequence>
<evidence type="ECO:0000313" key="3">
    <source>
        <dbReference type="Proteomes" id="UP001327027"/>
    </source>
</evidence>
<evidence type="ECO:0000256" key="1">
    <source>
        <dbReference type="SAM" id="Phobius"/>
    </source>
</evidence>
<organism evidence="2 3">
    <name type="scientific">Aquimarina gracilis</name>
    <dbReference type="NCBI Taxonomy" id="874422"/>
    <lineage>
        <taxon>Bacteria</taxon>
        <taxon>Pseudomonadati</taxon>
        <taxon>Bacteroidota</taxon>
        <taxon>Flavobacteriia</taxon>
        <taxon>Flavobacteriales</taxon>
        <taxon>Flavobacteriaceae</taxon>
        <taxon>Aquimarina</taxon>
    </lineage>
</organism>
<dbReference type="RefSeq" id="WP_324179987.1">
    <property type="nucleotide sequence ID" value="NZ_BAABAW010000006.1"/>
</dbReference>
<protein>
    <submittedName>
        <fullName evidence="2">Uncharacterized protein</fullName>
    </submittedName>
</protein>
<keyword evidence="1" id="KW-1133">Transmembrane helix</keyword>
<gene>
    <name evidence="2" type="ORF">U6A24_10825</name>
</gene>
<dbReference type="EMBL" id="JAYKLX010000005">
    <property type="protein sequence ID" value="MEB3345957.1"/>
    <property type="molecule type" value="Genomic_DNA"/>
</dbReference>
<keyword evidence="1" id="KW-0472">Membrane</keyword>